<dbReference type="GO" id="GO:0051287">
    <property type="term" value="F:NAD binding"/>
    <property type="evidence" value="ECO:0007669"/>
    <property type="project" value="InterPro"/>
</dbReference>
<dbReference type="InterPro" id="IPR013328">
    <property type="entry name" value="6PGD_dom2"/>
</dbReference>
<reference evidence="7 8" key="1">
    <citation type="submission" date="2017-12" db="EMBL/GenBank/DDBJ databases">
        <authorList>
            <consortium name="DOE Joint Genome Institute"/>
            <person name="Haridas S."/>
            <person name="Kjaerbolling I."/>
            <person name="Vesth T.C."/>
            <person name="Frisvad J.C."/>
            <person name="Nybo J.L."/>
            <person name="Theobald S."/>
            <person name="Kuo A."/>
            <person name="Bowyer P."/>
            <person name="Matsuda Y."/>
            <person name="Mondo S."/>
            <person name="Lyhne E.K."/>
            <person name="Kogle M.E."/>
            <person name="Clum A."/>
            <person name="Lipzen A."/>
            <person name="Salamov A."/>
            <person name="Ngan C.Y."/>
            <person name="Daum C."/>
            <person name="Chiniquy J."/>
            <person name="Barry K."/>
            <person name="LaButti K."/>
            <person name="Simmons B.A."/>
            <person name="Magnuson J.K."/>
            <person name="Mortensen U.H."/>
            <person name="Larsen T.O."/>
            <person name="Grigoriev I.V."/>
            <person name="Baker S.E."/>
            <person name="Andersen M.R."/>
            <person name="Nordberg H.P."/>
            <person name="Cantor M.N."/>
            <person name="Hua S.X."/>
        </authorList>
    </citation>
    <scope>NUCLEOTIDE SEQUENCE [LARGE SCALE GENOMIC DNA]</scope>
    <source>
        <strain evidence="7 8">CBS 102.13</strain>
    </source>
</reference>
<evidence type="ECO:0000259" key="5">
    <source>
        <dbReference type="Pfam" id="PF03446"/>
    </source>
</evidence>
<keyword evidence="8" id="KW-1185">Reference proteome</keyword>
<gene>
    <name evidence="7" type="ORF">BDW47DRAFT_80012</name>
</gene>
<evidence type="ECO:0000313" key="7">
    <source>
        <dbReference type="EMBL" id="PLB34174.1"/>
    </source>
</evidence>
<evidence type="ECO:0000313" key="8">
    <source>
        <dbReference type="Proteomes" id="UP000234585"/>
    </source>
</evidence>
<dbReference type="Gene3D" id="3.40.50.720">
    <property type="entry name" value="NAD(P)-binding Rossmann-like Domain"/>
    <property type="match status" value="1"/>
</dbReference>
<dbReference type="OrthoDB" id="435038at2759"/>
<dbReference type="InterPro" id="IPR051265">
    <property type="entry name" value="HIBADH-related_NP60_sf"/>
</dbReference>
<dbReference type="AlphaFoldDB" id="A0A2I2F0L2"/>
<evidence type="ECO:0000259" key="6">
    <source>
        <dbReference type="Pfam" id="PF14833"/>
    </source>
</evidence>
<dbReference type="Proteomes" id="UP000234585">
    <property type="component" value="Unassembled WGS sequence"/>
</dbReference>
<accession>A0A2I2F0L2</accession>
<dbReference type="InterPro" id="IPR029154">
    <property type="entry name" value="HIBADH-like_NADP-bd"/>
</dbReference>
<organism evidence="7 8">
    <name type="scientific">Aspergillus candidus</name>
    <dbReference type="NCBI Taxonomy" id="41067"/>
    <lineage>
        <taxon>Eukaryota</taxon>
        <taxon>Fungi</taxon>
        <taxon>Dikarya</taxon>
        <taxon>Ascomycota</taxon>
        <taxon>Pezizomycotina</taxon>
        <taxon>Eurotiomycetes</taxon>
        <taxon>Eurotiomycetidae</taxon>
        <taxon>Eurotiales</taxon>
        <taxon>Aspergillaceae</taxon>
        <taxon>Aspergillus</taxon>
        <taxon>Aspergillus subgen. Circumdati</taxon>
    </lineage>
</organism>
<dbReference type="RefSeq" id="XP_024668186.1">
    <property type="nucleotide sequence ID" value="XM_024819886.1"/>
</dbReference>
<dbReference type="STRING" id="41067.A0A2I2F0L2"/>
<protein>
    <submittedName>
        <fullName evidence="7">Oxidoreductase</fullName>
    </submittedName>
</protein>
<dbReference type="PANTHER" id="PTHR43580">
    <property type="entry name" value="OXIDOREDUCTASE GLYR1-RELATED"/>
    <property type="match status" value="1"/>
</dbReference>
<evidence type="ECO:0000256" key="3">
    <source>
        <dbReference type="ARBA" id="ARBA00023027"/>
    </source>
</evidence>
<proteinExistence type="inferred from homology"/>
<dbReference type="InterPro" id="IPR008927">
    <property type="entry name" value="6-PGluconate_DH-like_C_sf"/>
</dbReference>
<feature type="active site" evidence="4">
    <location>
        <position position="184"/>
    </location>
</feature>
<dbReference type="SUPFAM" id="SSF48179">
    <property type="entry name" value="6-phosphogluconate dehydrogenase C-terminal domain-like"/>
    <property type="match status" value="1"/>
</dbReference>
<dbReference type="PANTHER" id="PTHR43580:SF3">
    <property type="entry name" value="6-PHOSPHOGLUCONATE DEHYDROGENASE FAMILY PROTEIN (AFU_ORTHOLOGUE AFUA_2G11600)"/>
    <property type="match status" value="1"/>
</dbReference>
<evidence type="ECO:0000256" key="2">
    <source>
        <dbReference type="ARBA" id="ARBA00023002"/>
    </source>
</evidence>
<dbReference type="Pfam" id="PF03446">
    <property type="entry name" value="NAD_binding_2"/>
    <property type="match status" value="1"/>
</dbReference>
<dbReference type="GeneID" id="36527046"/>
<keyword evidence="3" id="KW-0520">NAD</keyword>
<dbReference type="PIRSF" id="PIRSF000103">
    <property type="entry name" value="HIBADH"/>
    <property type="match status" value="1"/>
</dbReference>
<dbReference type="Pfam" id="PF14833">
    <property type="entry name" value="NAD_binding_11"/>
    <property type="match status" value="1"/>
</dbReference>
<name>A0A2I2F0L2_ASPCN</name>
<dbReference type="Gene3D" id="1.10.1040.10">
    <property type="entry name" value="N-(1-d-carboxylethyl)-l-norvaline Dehydrogenase, domain 2"/>
    <property type="match status" value="1"/>
</dbReference>
<dbReference type="InterPro" id="IPR036291">
    <property type="entry name" value="NAD(P)-bd_dom_sf"/>
</dbReference>
<keyword evidence="2" id="KW-0560">Oxidoreductase</keyword>
<dbReference type="InterPro" id="IPR015815">
    <property type="entry name" value="HIBADH-related"/>
</dbReference>
<dbReference type="GO" id="GO:0016491">
    <property type="term" value="F:oxidoreductase activity"/>
    <property type="evidence" value="ECO:0007669"/>
    <property type="project" value="UniProtKB-KW"/>
</dbReference>
<evidence type="ECO:0000256" key="1">
    <source>
        <dbReference type="ARBA" id="ARBA00007598"/>
    </source>
</evidence>
<comment type="similarity">
    <text evidence="1">Belongs to the HIBADH-related family. NP60 subfamily.</text>
</comment>
<dbReference type="EMBL" id="KZ559184">
    <property type="protein sequence ID" value="PLB34174.1"/>
    <property type="molecule type" value="Genomic_DNA"/>
</dbReference>
<feature type="domain" description="6-phosphogluconate dehydrogenase NADP-binding" evidence="5">
    <location>
        <begin position="6"/>
        <end position="164"/>
    </location>
</feature>
<dbReference type="GO" id="GO:0050661">
    <property type="term" value="F:NADP binding"/>
    <property type="evidence" value="ECO:0007669"/>
    <property type="project" value="InterPro"/>
</dbReference>
<dbReference type="InterPro" id="IPR006115">
    <property type="entry name" value="6PGDH_NADP-bd"/>
</dbReference>
<evidence type="ECO:0000256" key="4">
    <source>
        <dbReference type="PIRSR" id="PIRSR000103-1"/>
    </source>
</evidence>
<dbReference type="SUPFAM" id="SSF51735">
    <property type="entry name" value="NAD(P)-binding Rossmann-fold domains"/>
    <property type="match status" value="1"/>
</dbReference>
<sequence>MASERVAWIGLGNIGRGMSRNIALKGPQTTPLALYNRTASKATALAESLGVEKASAVSSLPTAVQNATIVFICVGDDHALDQIVDTLINDASVKLADKIIVDCSTVHPDTSRRVHKTLAAQGAAYIACPVFGAPNMADAGKLLVVPAGAAAAVERIRPFLDGVVAIATMPAGDDSDVGRATLLKVLGNTFILNTVETLAEGMVAAEKSGLGVETYQKFINIAFPGPFAKYADRMASGDYYQRAEPLFAVDLARKDLRHAASLGQDAGMRLRSVEVTDGYLKEVKAERGEKGDIAGVYGAIRKESGLPYERE</sequence>
<feature type="domain" description="3-hydroxyisobutyrate dehydrogenase-like NAD-binding" evidence="6">
    <location>
        <begin position="178"/>
        <end position="297"/>
    </location>
</feature>